<evidence type="ECO:0000313" key="2">
    <source>
        <dbReference type="Proteomes" id="UP001419910"/>
    </source>
</evidence>
<name>A0ABU9Y0Q2_9SPHN</name>
<protein>
    <submittedName>
        <fullName evidence="1">Uncharacterized protein</fullName>
    </submittedName>
</protein>
<dbReference type="Proteomes" id="UP001419910">
    <property type="component" value="Unassembled WGS sequence"/>
</dbReference>
<accession>A0ABU9Y0Q2</accession>
<dbReference type="RefSeq" id="WP_343887318.1">
    <property type="nucleotide sequence ID" value="NZ_BAAAEH010000002.1"/>
</dbReference>
<proteinExistence type="predicted"/>
<keyword evidence="2" id="KW-1185">Reference proteome</keyword>
<sequence>MTSIRSIDPSIIVDPGTASALLSGRKTQVRVGVRSVLSRSLPGDRLWVRESCIAGRREAGQDYATMLGKAEFAIFADGWRRYRDGSGQPGRRPGDDDYEWIAATHMPRWASRMTLVVEWTRAERLQQITRPDIRAEGALPILGGLLWRWPRPIPGRHLTARRAFAANWNVNHPTPGDRWEDNPPVIVLGFRVESIQPR</sequence>
<organism evidence="1 2">
    <name type="scientific">Sphingomonas oligophenolica</name>
    <dbReference type="NCBI Taxonomy" id="301154"/>
    <lineage>
        <taxon>Bacteria</taxon>
        <taxon>Pseudomonadati</taxon>
        <taxon>Pseudomonadota</taxon>
        <taxon>Alphaproteobacteria</taxon>
        <taxon>Sphingomonadales</taxon>
        <taxon>Sphingomonadaceae</taxon>
        <taxon>Sphingomonas</taxon>
    </lineage>
</organism>
<comment type="caution">
    <text evidence="1">The sequence shown here is derived from an EMBL/GenBank/DDBJ whole genome shotgun (WGS) entry which is preliminary data.</text>
</comment>
<gene>
    <name evidence="1" type="ORF">ABC974_07085</name>
</gene>
<evidence type="ECO:0000313" key="1">
    <source>
        <dbReference type="EMBL" id="MEN2789381.1"/>
    </source>
</evidence>
<dbReference type="EMBL" id="JBDIME010000004">
    <property type="protein sequence ID" value="MEN2789381.1"/>
    <property type="molecule type" value="Genomic_DNA"/>
</dbReference>
<reference evidence="1 2" key="1">
    <citation type="submission" date="2024-05" db="EMBL/GenBank/DDBJ databases">
        <authorList>
            <person name="Liu Q."/>
            <person name="Xin Y.-H."/>
        </authorList>
    </citation>
    <scope>NUCLEOTIDE SEQUENCE [LARGE SCALE GENOMIC DNA]</scope>
    <source>
        <strain evidence="1 2">CGMCC 1.10181</strain>
    </source>
</reference>